<reference evidence="2" key="1">
    <citation type="submission" date="2022-05" db="EMBL/GenBank/DDBJ databases">
        <authorList>
            <person name="Sun X."/>
        </authorList>
    </citation>
    <scope>NUCLEOTIDE SEQUENCE</scope>
    <source>
        <strain evidence="2">Ai-910</strain>
    </source>
</reference>
<evidence type="ECO:0000313" key="2">
    <source>
        <dbReference type="EMBL" id="URW79722.1"/>
    </source>
</evidence>
<feature type="signal peptide" evidence="1">
    <location>
        <begin position="1"/>
        <end position="23"/>
    </location>
</feature>
<sequence length="65" mass="7229">MKKKLAIACLIVFAMGLSAPAFAGTMMQEPEKKEACEKKAECDKEKKAECCKEKKAECDKEKKAE</sequence>
<evidence type="ECO:0000256" key="1">
    <source>
        <dbReference type="SAM" id="SignalP"/>
    </source>
</evidence>
<reference evidence="2" key="2">
    <citation type="submission" date="2022-06" db="EMBL/GenBank/DDBJ databases">
        <title>Xiashengella guii gen. nov. sp. nov., a bacterium isolated form anaerobic digestion tank.</title>
        <authorList>
            <person name="Huang H."/>
        </authorList>
    </citation>
    <scope>NUCLEOTIDE SEQUENCE</scope>
    <source>
        <strain evidence="2">Ai-910</strain>
    </source>
</reference>
<dbReference type="EMBL" id="CP098400">
    <property type="protein sequence ID" value="URW79722.1"/>
    <property type="molecule type" value="Genomic_DNA"/>
</dbReference>
<feature type="chain" id="PRO_5039890803" evidence="1">
    <location>
        <begin position="24"/>
        <end position="65"/>
    </location>
</feature>
<evidence type="ECO:0000313" key="3">
    <source>
        <dbReference type="Proteomes" id="UP001056426"/>
    </source>
</evidence>
<dbReference type="RefSeq" id="WP_250723801.1">
    <property type="nucleotide sequence ID" value="NZ_CP098400.1"/>
</dbReference>
<protein>
    <submittedName>
        <fullName evidence="2">Uncharacterized protein</fullName>
    </submittedName>
</protein>
<dbReference type="KEGG" id="alkq:M9189_12800"/>
<keyword evidence="1" id="KW-0732">Signal</keyword>
<name>A0A9J6ZP89_9BACT</name>
<keyword evidence="3" id="KW-1185">Reference proteome</keyword>
<accession>A0A9J6ZP89</accession>
<gene>
    <name evidence="2" type="ORF">M9189_12800</name>
</gene>
<dbReference type="AlphaFoldDB" id="A0A9J6ZP89"/>
<proteinExistence type="predicted"/>
<organism evidence="2 3">
    <name type="scientific">Xiashengella succiniciproducens</name>
    <dbReference type="NCBI Taxonomy" id="2949635"/>
    <lineage>
        <taxon>Bacteria</taxon>
        <taxon>Pseudomonadati</taxon>
        <taxon>Bacteroidota</taxon>
        <taxon>Bacteroidia</taxon>
        <taxon>Marinilabiliales</taxon>
        <taxon>Marinilabiliaceae</taxon>
        <taxon>Xiashengella</taxon>
    </lineage>
</organism>
<dbReference type="Proteomes" id="UP001056426">
    <property type="component" value="Chromosome"/>
</dbReference>